<proteinExistence type="predicted"/>
<accession>X0SH91</accession>
<dbReference type="EMBL" id="BARS01005559">
    <property type="protein sequence ID" value="GAF75272.1"/>
    <property type="molecule type" value="Genomic_DNA"/>
</dbReference>
<organism evidence="1">
    <name type="scientific">marine sediment metagenome</name>
    <dbReference type="NCBI Taxonomy" id="412755"/>
    <lineage>
        <taxon>unclassified sequences</taxon>
        <taxon>metagenomes</taxon>
        <taxon>ecological metagenomes</taxon>
    </lineage>
</organism>
<evidence type="ECO:0000313" key="1">
    <source>
        <dbReference type="EMBL" id="GAF75272.1"/>
    </source>
</evidence>
<dbReference type="AlphaFoldDB" id="X0SH91"/>
<sequence>MAQTSDAVALACGLLEVASNCVNYQDIGGSSSTVSGTDQTRMSGESYTFDGDGAIIQGGKREPMELVFEIVYSETALEAFEYVRALFEAVGCGYHMCARWSPGGGNGGDALYTTGEGWLVSFTYPPMDAKTGGPVMAGFTLKVGSITQSVIAT</sequence>
<evidence type="ECO:0008006" key="2">
    <source>
        <dbReference type="Google" id="ProtNLM"/>
    </source>
</evidence>
<comment type="caution">
    <text evidence="1">The sequence shown here is derived from an EMBL/GenBank/DDBJ whole genome shotgun (WGS) entry which is preliminary data.</text>
</comment>
<reference evidence="1" key="1">
    <citation type="journal article" date="2014" name="Front. Microbiol.">
        <title>High frequency of phylogenetically diverse reductive dehalogenase-homologous genes in deep subseafloor sedimentary metagenomes.</title>
        <authorList>
            <person name="Kawai M."/>
            <person name="Futagami T."/>
            <person name="Toyoda A."/>
            <person name="Takaki Y."/>
            <person name="Nishi S."/>
            <person name="Hori S."/>
            <person name="Arai W."/>
            <person name="Tsubouchi T."/>
            <person name="Morono Y."/>
            <person name="Uchiyama I."/>
            <person name="Ito T."/>
            <person name="Fujiyama A."/>
            <person name="Inagaki F."/>
            <person name="Takami H."/>
        </authorList>
    </citation>
    <scope>NUCLEOTIDE SEQUENCE</scope>
    <source>
        <strain evidence="1">Expedition CK06-06</strain>
    </source>
</reference>
<gene>
    <name evidence="1" type="ORF">S01H1_10910</name>
</gene>
<protein>
    <recommendedName>
        <fullName evidence="2">Phage tail protein</fullName>
    </recommendedName>
</protein>
<name>X0SH91_9ZZZZ</name>